<name>A0A7X0B2B7_9PROT</name>
<keyword evidence="2" id="KW-1185">Reference proteome</keyword>
<comment type="caution">
    <text evidence="1">The sequence shown here is derived from an EMBL/GenBank/DDBJ whole genome shotgun (WGS) entry which is preliminary data.</text>
</comment>
<dbReference type="EMBL" id="JACIIZ010000017">
    <property type="protein sequence ID" value="MBB6254405.1"/>
    <property type="molecule type" value="Genomic_DNA"/>
</dbReference>
<reference evidence="1 2" key="1">
    <citation type="submission" date="2020-08" db="EMBL/GenBank/DDBJ databases">
        <title>Genomic Encyclopedia of Type Strains, Phase IV (KMG-IV): sequencing the most valuable type-strain genomes for metagenomic binning, comparative biology and taxonomic classification.</title>
        <authorList>
            <person name="Goeker M."/>
        </authorList>
    </citation>
    <scope>NUCLEOTIDE SEQUENCE [LARGE SCALE GENOMIC DNA]</scope>
    <source>
        <strain evidence="1 2">DSM 22198</strain>
    </source>
</reference>
<protein>
    <submittedName>
        <fullName evidence="1">Uncharacterized protein</fullName>
    </submittedName>
</protein>
<gene>
    <name evidence="1" type="ORF">FHS74_004994</name>
</gene>
<evidence type="ECO:0000313" key="2">
    <source>
        <dbReference type="Proteomes" id="UP000539175"/>
    </source>
</evidence>
<dbReference type="Proteomes" id="UP000539175">
    <property type="component" value="Unassembled WGS sequence"/>
</dbReference>
<accession>A0A7X0B2B7</accession>
<organism evidence="1 2">
    <name type="scientific">Nitrospirillum iridis</name>
    <dbReference type="NCBI Taxonomy" id="765888"/>
    <lineage>
        <taxon>Bacteria</taxon>
        <taxon>Pseudomonadati</taxon>
        <taxon>Pseudomonadota</taxon>
        <taxon>Alphaproteobacteria</taxon>
        <taxon>Rhodospirillales</taxon>
        <taxon>Azospirillaceae</taxon>
        <taxon>Nitrospirillum</taxon>
    </lineage>
</organism>
<sequence>MEVISYYDAEEIRRKLERAAAELDAAGDPILARRLREIVDLDRAGDGIPAVRLREGAAANRARGWTPTVVMGGGGNRG</sequence>
<proteinExistence type="predicted"/>
<dbReference type="RefSeq" id="WP_184806780.1">
    <property type="nucleotide sequence ID" value="NZ_JACIIZ010000017.1"/>
</dbReference>
<dbReference type="AlphaFoldDB" id="A0A7X0B2B7"/>
<evidence type="ECO:0000313" key="1">
    <source>
        <dbReference type="EMBL" id="MBB6254405.1"/>
    </source>
</evidence>